<feature type="transmembrane region" description="Helical" evidence="7">
    <location>
        <begin position="102"/>
        <end position="120"/>
    </location>
</feature>
<dbReference type="PANTHER" id="PTHR30477:SF13">
    <property type="entry name" value="IRON TRANSPORT SYSTEM MEMBRANE PROTEIN HI_0360-RELATED"/>
    <property type="match status" value="1"/>
</dbReference>
<feature type="transmembrane region" description="Helical" evidence="7">
    <location>
        <begin position="225"/>
        <end position="248"/>
    </location>
</feature>
<gene>
    <name evidence="8" type="ORF">Ga0061068_102167</name>
</gene>
<evidence type="ECO:0000256" key="7">
    <source>
        <dbReference type="SAM" id="Phobius"/>
    </source>
</evidence>
<evidence type="ECO:0000256" key="3">
    <source>
        <dbReference type="ARBA" id="ARBA00022692"/>
    </source>
</evidence>
<proteinExistence type="inferred from homology"/>
<evidence type="ECO:0000256" key="4">
    <source>
        <dbReference type="ARBA" id="ARBA00022989"/>
    </source>
</evidence>
<dbReference type="PANTHER" id="PTHR30477">
    <property type="entry name" value="ABC-TRANSPORTER METAL-BINDING PROTEIN"/>
    <property type="match status" value="1"/>
</dbReference>
<feature type="transmembrane region" description="Helical" evidence="7">
    <location>
        <begin position="20"/>
        <end position="39"/>
    </location>
</feature>
<feature type="transmembrane region" description="Helical" evidence="7">
    <location>
        <begin position="141"/>
        <end position="162"/>
    </location>
</feature>
<feature type="transmembrane region" description="Helical" evidence="7">
    <location>
        <begin position="254"/>
        <end position="278"/>
    </location>
</feature>
<sequence>MTLPELITPFADYDFMRRALAGASMLTLGATPVGVFLMLRRMSLMADAMSHAVLPGVAAAYFFSGLSLGAMTLGGLTAGVLVAIATGWAARHSVLFEDTAMGTFQILSLTAGILLMTAHGRPVDVLQLLFGSILAIDRDTLTLIALVASATLVLLALGWRILVLECFDAPFLRRYSPRLSALAHYGFLVLVVLNLVAAFHAIGTLLAISVLILPAATARLWVNGLGKALVLAAGCGILGSYLGLVASFRWDLPAGPAIALALALPYLCSLFLAPHGFLRRRRPRKQHLEN</sequence>
<dbReference type="AlphaFoldDB" id="A0A0K6IRW1"/>
<dbReference type="GO" id="GO:0010043">
    <property type="term" value="P:response to zinc ion"/>
    <property type="evidence" value="ECO:0007669"/>
    <property type="project" value="TreeGrafter"/>
</dbReference>
<dbReference type="Gene3D" id="1.10.3470.10">
    <property type="entry name" value="ABC transporter involved in vitamin B12 uptake, BtuC"/>
    <property type="match status" value="1"/>
</dbReference>
<name>A0A0K6IRW1_9PROT</name>
<keyword evidence="5 7" id="KW-0472">Membrane</keyword>
<protein>
    <submittedName>
        <fullName evidence="8">ABC-type Mn2+/Zn2+ transport system, permease component</fullName>
    </submittedName>
</protein>
<organism evidence="8 9">
    <name type="scientific">Tepidiphilus thermophilus</name>
    <dbReference type="NCBI Taxonomy" id="876478"/>
    <lineage>
        <taxon>Bacteria</taxon>
        <taxon>Pseudomonadati</taxon>
        <taxon>Pseudomonadota</taxon>
        <taxon>Hydrogenophilia</taxon>
        <taxon>Hydrogenophilales</taxon>
        <taxon>Hydrogenophilaceae</taxon>
        <taxon>Tepidiphilus</taxon>
    </lineage>
</organism>
<evidence type="ECO:0000256" key="6">
    <source>
        <dbReference type="RuleBase" id="RU003943"/>
    </source>
</evidence>
<evidence type="ECO:0000313" key="9">
    <source>
        <dbReference type="Proteomes" id="UP000182108"/>
    </source>
</evidence>
<reference evidence="9" key="1">
    <citation type="submission" date="2015-08" db="EMBL/GenBank/DDBJ databases">
        <authorList>
            <person name="Babu N.S."/>
            <person name="Beckwith C.J."/>
            <person name="Beseler K.G."/>
            <person name="Brison A."/>
            <person name="Carone J.V."/>
            <person name="Caskin T.P."/>
            <person name="Diamond M."/>
            <person name="Durham M.E."/>
            <person name="Foxe J.M."/>
            <person name="Go M."/>
            <person name="Henderson B.A."/>
            <person name="Jones I.B."/>
            <person name="McGettigan J.A."/>
            <person name="Micheletti S.J."/>
            <person name="Nasrallah M.E."/>
            <person name="Ortiz D."/>
            <person name="Piller C.R."/>
            <person name="Privatt S.R."/>
            <person name="Schneider S.L."/>
            <person name="Sharp S."/>
            <person name="Smith T.C."/>
            <person name="Stanton J.D."/>
            <person name="Ullery H.E."/>
            <person name="Wilson R.J."/>
            <person name="Serrano M.G."/>
            <person name="Buck G."/>
            <person name="Lee V."/>
            <person name="Wang Y."/>
            <person name="Carvalho R."/>
            <person name="Voegtly L."/>
            <person name="Shi R."/>
            <person name="Duckworth R."/>
            <person name="Johnson A."/>
            <person name="Loviza R."/>
            <person name="Walstead R."/>
            <person name="Shah Z."/>
            <person name="Kiflezghi M."/>
            <person name="Wade K."/>
            <person name="Ball S.L."/>
            <person name="Bradley K.W."/>
            <person name="Asai D.J."/>
            <person name="Bowman C.A."/>
            <person name="Russell D.A."/>
            <person name="Pope W.H."/>
            <person name="Jacobs-Sera D."/>
            <person name="Hendrix R.W."/>
            <person name="Hatfull G.F."/>
        </authorList>
    </citation>
    <scope>NUCLEOTIDE SEQUENCE [LARGE SCALE GENOMIC DNA]</scope>
    <source>
        <strain evidence="9">JCM 19170</strain>
    </source>
</reference>
<evidence type="ECO:0000256" key="1">
    <source>
        <dbReference type="ARBA" id="ARBA00004141"/>
    </source>
</evidence>
<dbReference type="InterPro" id="IPR001626">
    <property type="entry name" value="ABC_TroCD"/>
</dbReference>
<feature type="transmembrane region" description="Helical" evidence="7">
    <location>
        <begin position="60"/>
        <end position="90"/>
    </location>
</feature>
<feature type="transmembrane region" description="Helical" evidence="7">
    <location>
        <begin position="182"/>
        <end position="213"/>
    </location>
</feature>
<dbReference type="Pfam" id="PF00950">
    <property type="entry name" value="ABC-3"/>
    <property type="match status" value="1"/>
</dbReference>
<dbReference type="Proteomes" id="UP000182108">
    <property type="component" value="Unassembled WGS sequence"/>
</dbReference>
<dbReference type="RefSeq" id="WP_055422884.1">
    <property type="nucleotide sequence ID" value="NZ_CYHH01000002.1"/>
</dbReference>
<evidence type="ECO:0000256" key="5">
    <source>
        <dbReference type="ARBA" id="ARBA00023136"/>
    </source>
</evidence>
<dbReference type="SUPFAM" id="SSF81345">
    <property type="entry name" value="ABC transporter involved in vitamin B12 uptake, BtuC"/>
    <property type="match status" value="1"/>
</dbReference>
<keyword evidence="3 6" id="KW-0812">Transmembrane</keyword>
<evidence type="ECO:0000256" key="2">
    <source>
        <dbReference type="ARBA" id="ARBA00008034"/>
    </source>
</evidence>
<dbReference type="GO" id="GO:0043190">
    <property type="term" value="C:ATP-binding cassette (ABC) transporter complex"/>
    <property type="evidence" value="ECO:0007669"/>
    <property type="project" value="InterPro"/>
</dbReference>
<keyword evidence="4 7" id="KW-1133">Transmembrane helix</keyword>
<dbReference type="OrthoDB" id="9804300at2"/>
<comment type="subcellular location">
    <subcellularLocation>
        <location evidence="6">Cell membrane</location>
        <topology evidence="6">Multi-pass membrane protein</topology>
    </subcellularLocation>
    <subcellularLocation>
        <location evidence="1">Membrane</location>
        <topology evidence="1">Multi-pass membrane protein</topology>
    </subcellularLocation>
</comment>
<keyword evidence="9" id="KW-1185">Reference proteome</keyword>
<accession>A0A0K6IRW1</accession>
<evidence type="ECO:0000313" key="8">
    <source>
        <dbReference type="EMBL" id="CUB05841.1"/>
    </source>
</evidence>
<keyword evidence="6" id="KW-0813">Transport</keyword>
<dbReference type="GO" id="GO:0055085">
    <property type="term" value="P:transmembrane transport"/>
    <property type="evidence" value="ECO:0007669"/>
    <property type="project" value="InterPro"/>
</dbReference>
<dbReference type="InterPro" id="IPR037294">
    <property type="entry name" value="ABC_BtuC-like"/>
</dbReference>
<dbReference type="EMBL" id="CYHH01000002">
    <property type="protein sequence ID" value="CUB05841.1"/>
    <property type="molecule type" value="Genomic_DNA"/>
</dbReference>
<comment type="similarity">
    <text evidence="2 6">Belongs to the ABC-3 integral membrane protein family.</text>
</comment>